<sequence>MHRVDTIENSPGVLGSSPRVSRVFHDGTREFARRRLRLIGRLSGVTEKLTGSSDEVVGSRRSSLGDSPKGSRSSLGTRREIARRSPKDLPQECRRLLDWPDDECTATAQAFRQLTVADPPVPRCSGG</sequence>
<name>A0A426YFU2_ENSVE</name>
<dbReference type="AlphaFoldDB" id="A0A426YFU2"/>
<evidence type="ECO:0000256" key="1">
    <source>
        <dbReference type="SAM" id="MobiDB-lite"/>
    </source>
</evidence>
<feature type="region of interest" description="Disordered" evidence="1">
    <location>
        <begin position="49"/>
        <end position="90"/>
    </location>
</feature>
<evidence type="ECO:0000313" key="2">
    <source>
        <dbReference type="EMBL" id="RRT50605.1"/>
    </source>
</evidence>
<dbReference type="Proteomes" id="UP000287651">
    <property type="component" value="Unassembled WGS sequence"/>
</dbReference>
<reference evidence="2 3" key="1">
    <citation type="journal article" date="2014" name="Agronomy (Basel)">
        <title>A Draft Genome Sequence for Ensete ventricosum, the Drought-Tolerant Tree Against Hunger.</title>
        <authorList>
            <person name="Harrison J."/>
            <person name="Moore K.A."/>
            <person name="Paszkiewicz K."/>
            <person name="Jones T."/>
            <person name="Grant M."/>
            <person name="Ambacheew D."/>
            <person name="Muzemil S."/>
            <person name="Studholme D.J."/>
        </authorList>
    </citation>
    <scope>NUCLEOTIDE SEQUENCE [LARGE SCALE GENOMIC DNA]</scope>
</reference>
<dbReference type="EMBL" id="AMZH03012674">
    <property type="protein sequence ID" value="RRT50605.1"/>
    <property type="molecule type" value="Genomic_DNA"/>
</dbReference>
<accession>A0A426YFU2</accession>
<organism evidence="2 3">
    <name type="scientific">Ensete ventricosum</name>
    <name type="common">Abyssinian banana</name>
    <name type="synonym">Musa ensete</name>
    <dbReference type="NCBI Taxonomy" id="4639"/>
    <lineage>
        <taxon>Eukaryota</taxon>
        <taxon>Viridiplantae</taxon>
        <taxon>Streptophyta</taxon>
        <taxon>Embryophyta</taxon>
        <taxon>Tracheophyta</taxon>
        <taxon>Spermatophyta</taxon>
        <taxon>Magnoliopsida</taxon>
        <taxon>Liliopsida</taxon>
        <taxon>Zingiberales</taxon>
        <taxon>Musaceae</taxon>
        <taxon>Ensete</taxon>
    </lineage>
</organism>
<feature type="region of interest" description="Disordered" evidence="1">
    <location>
        <begin position="1"/>
        <end position="26"/>
    </location>
</feature>
<protein>
    <submittedName>
        <fullName evidence="2">Uncharacterized protein</fullName>
    </submittedName>
</protein>
<feature type="compositionally biased region" description="Basic and acidic residues" evidence="1">
    <location>
        <begin position="77"/>
        <end position="90"/>
    </location>
</feature>
<proteinExistence type="predicted"/>
<evidence type="ECO:0000313" key="3">
    <source>
        <dbReference type="Proteomes" id="UP000287651"/>
    </source>
</evidence>
<comment type="caution">
    <text evidence="2">The sequence shown here is derived from an EMBL/GenBank/DDBJ whole genome shotgun (WGS) entry which is preliminary data.</text>
</comment>
<gene>
    <name evidence="2" type="ORF">B296_00020356</name>
</gene>
<feature type="compositionally biased region" description="Polar residues" evidence="1">
    <location>
        <begin position="60"/>
        <end position="76"/>
    </location>
</feature>